<dbReference type="EMBL" id="JACYTQ010000003">
    <property type="protein sequence ID" value="MBD8489101.1"/>
    <property type="molecule type" value="Genomic_DNA"/>
</dbReference>
<dbReference type="InterPro" id="IPR032508">
    <property type="entry name" value="FecR_C"/>
</dbReference>
<feature type="domain" description="Protein FecR C-terminal" evidence="3">
    <location>
        <begin position="281"/>
        <end position="348"/>
    </location>
</feature>
<dbReference type="Proteomes" id="UP000647133">
    <property type="component" value="Unassembled WGS sequence"/>
</dbReference>
<feature type="transmembrane region" description="Helical" evidence="1">
    <location>
        <begin position="101"/>
        <end position="119"/>
    </location>
</feature>
<dbReference type="RefSeq" id="WP_192009990.1">
    <property type="nucleotide sequence ID" value="NZ_JACYTQ010000003.1"/>
</dbReference>
<comment type="caution">
    <text evidence="4">The sequence shown here is derived from an EMBL/GenBank/DDBJ whole genome shotgun (WGS) entry which is preliminary data.</text>
</comment>
<reference evidence="4 5" key="1">
    <citation type="submission" date="2020-09" db="EMBL/GenBank/DDBJ databases">
        <title>Echinicola sp. CAU 1574 isolated from sand of Sido Beach.</title>
        <authorList>
            <person name="Kim W."/>
        </authorList>
    </citation>
    <scope>NUCLEOTIDE SEQUENCE [LARGE SCALE GENOMIC DNA]</scope>
    <source>
        <strain evidence="4 5">CAU 1574</strain>
    </source>
</reference>
<evidence type="ECO:0000313" key="4">
    <source>
        <dbReference type="EMBL" id="MBD8489101.1"/>
    </source>
</evidence>
<dbReference type="InterPro" id="IPR012373">
    <property type="entry name" value="Ferrdict_sens_TM"/>
</dbReference>
<dbReference type="Pfam" id="PF04773">
    <property type="entry name" value="FecR"/>
    <property type="match status" value="1"/>
</dbReference>
<dbReference type="Gene3D" id="3.55.50.30">
    <property type="match status" value="1"/>
</dbReference>
<dbReference type="Pfam" id="PF16344">
    <property type="entry name" value="FecR_C"/>
    <property type="match status" value="1"/>
</dbReference>
<accession>A0ABR9AJX1</accession>
<dbReference type="PANTHER" id="PTHR30273">
    <property type="entry name" value="PERIPLASMIC SIGNAL SENSOR AND SIGMA FACTOR ACTIVATOR FECR-RELATED"/>
    <property type="match status" value="1"/>
</dbReference>
<sequence length="352" mass="40947">MKDHINTVEDFLEDDDFRKWVMDNEPRHLNLFWIRWMEKYPDKVVTLREAKTILENLREETVPLGDDKKQQIRVHIKESLKKTKRRAQQERNLPRDNNISWILKIAVVLLVTLIAGGIYKDLIFKKSDPVSVAHEEWVVRSNAKGQKSKIHLPDGSTVILNADSQLEFNKTGFGLTHRNVVLEGEAFFDVAHDTLRPFKVTSGTLLTTALGTSFNIKAYRSFPTEVYLTTGKVEIRHQLEQSKDEKIFLNPGEEALVNESNHLVKQKGKNIKHFQWKEGVLFFEKIPFSEVVKQLERWYGVDIKVLGQDAKTPLINGEFKQETLKNVLETMKYSLDFSFQIQQEHVTIDFRT</sequence>
<keyword evidence="1" id="KW-0812">Transmembrane</keyword>
<dbReference type="InterPro" id="IPR006860">
    <property type="entry name" value="FecR"/>
</dbReference>
<evidence type="ECO:0000313" key="5">
    <source>
        <dbReference type="Proteomes" id="UP000647133"/>
    </source>
</evidence>
<dbReference type="Gene3D" id="2.60.120.1440">
    <property type="match status" value="1"/>
</dbReference>
<dbReference type="PANTHER" id="PTHR30273:SF2">
    <property type="entry name" value="PROTEIN FECR"/>
    <property type="match status" value="1"/>
</dbReference>
<keyword evidence="1" id="KW-1133">Transmembrane helix</keyword>
<keyword evidence="1" id="KW-0472">Membrane</keyword>
<evidence type="ECO:0000259" key="3">
    <source>
        <dbReference type="Pfam" id="PF16344"/>
    </source>
</evidence>
<name>A0ABR9AJX1_9BACT</name>
<gene>
    <name evidence="4" type="ORF">IFO69_10125</name>
</gene>
<proteinExistence type="predicted"/>
<keyword evidence="5" id="KW-1185">Reference proteome</keyword>
<evidence type="ECO:0000256" key="1">
    <source>
        <dbReference type="SAM" id="Phobius"/>
    </source>
</evidence>
<dbReference type="PIRSF" id="PIRSF018266">
    <property type="entry name" value="FecR"/>
    <property type="match status" value="1"/>
</dbReference>
<protein>
    <submittedName>
        <fullName evidence="4">DUF4974 domain-containing protein</fullName>
    </submittedName>
</protein>
<evidence type="ECO:0000259" key="2">
    <source>
        <dbReference type="Pfam" id="PF04773"/>
    </source>
</evidence>
<organism evidence="4 5">
    <name type="scientific">Echinicola arenosa</name>
    <dbReference type="NCBI Taxonomy" id="2774144"/>
    <lineage>
        <taxon>Bacteria</taxon>
        <taxon>Pseudomonadati</taxon>
        <taxon>Bacteroidota</taxon>
        <taxon>Cytophagia</taxon>
        <taxon>Cytophagales</taxon>
        <taxon>Cyclobacteriaceae</taxon>
        <taxon>Echinicola</taxon>
    </lineage>
</organism>
<feature type="domain" description="FecR protein" evidence="2">
    <location>
        <begin position="143"/>
        <end position="234"/>
    </location>
</feature>